<dbReference type="Pfam" id="PF00300">
    <property type="entry name" value="His_Phos_1"/>
    <property type="match status" value="1"/>
</dbReference>
<evidence type="ECO:0000313" key="2">
    <source>
        <dbReference type="Proteomes" id="UP000288216"/>
    </source>
</evidence>
<dbReference type="PANTHER" id="PTHR16469">
    <property type="entry name" value="UBIQUITIN-ASSOCIATED AND SH3 DOMAIN-CONTAINING BA-RELATED"/>
    <property type="match status" value="1"/>
</dbReference>
<sequence>MLQSEAVREKELMIQCVYSSPALRCVQTAHHILKALKLGDKVTIRVEPGFFEWTKWEGERAIPNFMSAAELKAAEYSVDINYRYIPSLVFCNFP</sequence>
<dbReference type="InterPro" id="IPR013078">
    <property type="entry name" value="His_Pase_superF_clade-1"/>
</dbReference>
<organism evidence="1 2">
    <name type="scientific">Scyliorhinus torazame</name>
    <name type="common">Cloudy catshark</name>
    <name type="synonym">Catulus torazame</name>
    <dbReference type="NCBI Taxonomy" id="75743"/>
    <lineage>
        <taxon>Eukaryota</taxon>
        <taxon>Metazoa</taxon>
        <taxon>Chordata</taxon>
        <taxon>Craniata</taxon>
        <taxon>Vertebrata</taxon>
        <taxon>Chondrichthyes</taxon>
        <taxon>Elasmobranchii</taxon>
        <taxon>Galeomorphii</taxon>
        <taxon>Galeoidea</taxon>
        <taxon>Carcharhiniformes</taxon>
        <taxon>Scyliorhinidae</taxon>
        <taxon>Scyliorhinus</taxon>
    </lineage>
</organism>
<dbReference type="InterPro" id="IPR051710">
    <property type="entry name" value="Phosphatase_SH3-domain"/>
</dbReference>
<dbReference type="STRING" id="75743.A0A401PSH5"/>
<dbReference type="PANTHER" id="PTHR16469:SF7">
    <property type="entry name" value="UBIQUITIN-ASSOCIATED AND SH3 DOMAIN-CONTAINING PROTEIN A"/>
    <property type="match status" value="1"/>
</dbReference>
<accession>A0A401PSH5</accession>
<dbReference type="GO" id="GO:0005737">
    <property type="term" value="C:cytoplasm"/>
    <property type="evidence" value="ECO:0007669"/>
    <property type="project" value="TreeGrafter"/>
</dbReference>
<dbReference type="AlphaFoldDB" id="A0A401PSH5"/>
<reference evidence="1 2" key="1">
    <citation type="journal article" date="2018" name="Nat. Ecol. Evol.">
        <title>Shark genomes provide insights into elasmobranch evolution and the origin of vertebrates.</title>
        <authorList>
            <person name="Hara Y"/>
            <person name="Yamaguchi K"/>
            <person name="Onimaru K"/>
            <person name="Kadota M"/>
            <person name="Koyanagi M"/>
            <person name="Keeley SD"/>
            <person name="Tatsumi K"/>
            <person name="Tanaka K"/>
            <person name="Motone F"/>
            <person name="Kageyama Y"/>
            <person name="Nozu R"/>
            <person name="Adachi N"/>
            <person name="Nishimura O"/>
            <person name="Nakagawa R"/>
            <person name="Tanegashima C"/>
            <person name="Kiyatake I"/>
            <person name="Matsumoto R"/>
            <person name="Murakumo K"/>
            <person name="Nishida K"/>
            <person name="Terakita A"/>
            <person name="Kuratani S"/>
            <person name="Sato K"/>
            <person name="Hyodo S Kuraku.S."/>
        </authorList>
    </citation>
    <scope>NUCLEOTIDE SEQUENCE [LARGE SCALE GENOMIC DNA]</scope>
</reference>
<keyword evidence="2" id="KW-1185">Reference proteome</keyword>
<proteinExistence type="predicted"/>
<dbReference type="Gene3D" id="3.40.50.1240">
    <property type="entry name" value="Phosphoglycerate mutase-like"/>
    <property type="match status" value="1"/>
</dbReference>
<evidence type="ECO:0000313" key="1">
    <source>
        <dbReference type="EMBL" id="GCB76057.1"/>
    </source>
</evidence>
<comment type="caution">
    <text evidence="1">The sequence shown here is derived from an EMBL/GenBank/DDBJ whole genome shotgun (WGS) entry which is preliminary data.</text>
</comment>
<dbReference type="InterPro" id="IPR029033">
    <property type="entry name" value="His_PPase_superfam"/>
</dbReference>
<gene>
    <name evidence="1" type="ORF">scyTo_0020433</name>
</gene>
<dbReference type="SUPFAM" id="SSF53254">
    <property type="entry name" value="Phosphoglycerate mutase-like"/>
    <property type="match status" value="1"/>
</dbReference>
<dbReference type="OrthoDB" id="414418at2759"/>
<dbReference type="EMBL" id="BFAA01016485">
    <property type="protein sequence ID" value="GCB76057.1"/>
    <property type="molecule type" value="Genomic_DNA"/>
</dbReference>
<name>A0A401PSH5_SCYTO</name>
<evidence type="ECO:0008006" key="3">
    <source>
        <dbReference type="Google" id="ProtNLM"/>
    </source>
</evidence>
<dbReference type="Proteomes" id="UP000288216">
    <property type="component" value="Unassembled WGS sequence"/>
</dbReference>
<protein>
    <recommendedName>
        <fullName evidence="3">SH3 domain-containing protein</fullName>
    </recommendedName>
</protein>